<dbReference type="Gene3D" id="3.90.550.10">
    <property type="entry name" value="Spore Coat Polysaccharide Biosynthesis Protein SpsA, Chain A"/>
    <property type="match status" value="1"/>
</dbReference>
<reference evidence="3 4" key="5">
    <citation type="journal article" date="2010" name="Appl. Environ. Microbiol.">
        <title>phrR-like gene praR of Azorhizobium caulinodans ORS571 is essential for symbiosis with Sesbania rostrata and is involved in expression of reb genes.</title>
        <authorList>
            <person name="Akiba N."/>
            <person name="Aono T."/>
            <person name="Toyazaki H."/>
            <person name="Sato S."/>
            <person name="Oyaizu H."/>
        </authorList>
    </citation>
    <scope>NUCLEOTIDE SEQUENCE [LARGE SCALE GENOMIC DNA]</scope>
    <source>
        <strain evidence="4">ATCC 43989 / DSM 5975 / JCM 20966 / LMG 6465 / NBRC 14845 / NCIMB 13405 / ORS 571</strain>
    </source>
</reference>
<evidence type="ECO:0000313" key="3">
    <source>
        <dbReference type="EMBL" id="BAF87887.1"/>
    </source>
</evidence>
<evidence type="ECO:0000259" key="2">
    <source>
        <dbReference type="Pfam" id="PF00535"/>
    </source>
</evidence>
<reference evidence="4" key="2">
    <citation type="submission" date="2007-04" db="EMBL/GenBank/DDBJ databases">
        <title>Complete genome sequence of the nitrogen-fixing bacterium Azorhizobium caulinodans ORS571.</title>
        <authorList>
            <person name="Lee K.B."/>
            <person name="Backer P.D."/>
            <person name="Aono T."/>
            <person name="Liu C.T."/>
            <person name="Suzuki S."/>
            <person name="Suzuki T."/>
            <person name="Kaneko T."/>
            <person name="Yamada M."/>
            <person name="Tabata S."/>
            <person name="Kupfer D.M."/>
            <person name="Najar F.Z."/>
            <person name="Wiley G.B."/>
            <person name="Roe B."/>
            <person name="Binnewies T."/>
            <person name="Ussery D."/>
            <person name="Vereecke D."/>
            <person name="Gevers D."/>
            <person name="Holsters M."/>
            <person name="Oyaizu H."/>
        </authorList>
    </citation>
    <scope>NUCLEOTIDE SEQUENCE [LARGE SCALE GENOMIC DNA]</scope>
    <source>
        <strain evidence="4">ATCC 43989 / DSM 5975 / JCM 20966 / LMG 6465 / NBRC 14845 / NCIMB 13405 / ORS 571</strain>
    </source>
</reference>
<keyword evidence="3" id="KW-0808">Transferase</keyword>
<dbReference type="STRING" id="438753.AZC_1889"/>
<sequence>MRPRLRRGVEVRGEWWPRKGLQHSMSAHQGGPDGADVKMSSSETRPMRATIAIPLHNHAPWIGKQLDSLFAQWRADFELLVVDDGSEDGGIDVVMDRLAARPDIVATVLRHGRSRSSALVDAFARYASAPVIIQADSDDITLPGRLDAILACFDRDPRCRLVSSNAVLISEGGMPMGILDAIHGDRVVGRDDPVPVYWGALWYGATLAYHRSVFEAFPPMDAEFCPYGFDTIAPARATLLGTHHLLARPLVGWRQHVNNTHRRVGALGTSASAREHYAALDVMIKAQVVRDAQWLRERSAPEDQPRISAAIERCEQQFMAYFDKWARLRNRRDQAGGQAAVSDGTTDRPLPDMPPVVTLPVARSWPVERYTPLAQALSRWPGFHEAEESHIWTSRQVVAVLRVTAPDAVALALTLGSSLSLPTARALVSINAGPEIEVALPQSGCCVVEVPLRSREDHLLPWTGVSLLSIRVPLADAPINKVPDHPDTRILGAALYAIEPIVTQQAEVPHLGQLMTRMWAEQDDWKLEPGCLTPIAGWLSEREMRLLYGCARLLEGPFLEMGAWVGRATSVLARGVRDAGGEKRFVSAEIGPELEHFRAIGDEVHYFSPQCDGQSIGHVAASVFEAEIAPVLRGDGGVIGTLARNLDALALLPFVTIHEGDFATAPDLGYRFIFNDCAHTPAEIERSAAGLKALIGERTIIMAAHDHSPEAEATFRALFDVLESMCVDTLFVCRMRNRPAS</sequence>
<dbReference type="Pfam" id="PF00535">
    <property type="entry name" value="Glycos_transf_2"/>
    <property type="match status" value="1"/>
</dbReference>
<dbReference type="InterPro" id="IPR050834">
    <property type="entry name" value="Glycosyltransf_2"/>
</dbReference>
<feature type="region of interest" description="Disordered" evidence="1">
    <location>
        <begin position="20"/>
        <end position="40"/>
    </location>
</feature>
<reference evidence="3 4" key="3">
    <citation type="journal article" date="2008" name="BMC Genomics">
        <title>The genome of the versatile nitrogen fixer Azorhizobium caulinodans ORS571.</title>
        <authorList>
            <person name="Lee KB."/>
            <person name="Backer P.D."/>
            <person name="Aono T."/>
            <person name="Liu CT."/>
            <person name="Suzuki S."/>
            <person name="Suzuki T."/>
            <person name="Kaneko T."/>
            <person name="Yamada M."/>
            <person name="Tabata S."/>
            <person name="Kupfer D.M."/>
            <person name="Najar F.Z."/>
            <person name="Wiley G.B."/>
            <person name="Roe B."/>
            <person name="Binnewies T.T."/>
            <person name="Ussery D.W."/>
            <person name="D'Haeze W."/>
            <person name="Herder J.D."/>
            <person name="Gevers D."/>
            <person name="Vereecke D."/>
            <person name="Holsters M."/>
            <person name="Oyaizu H."/>
        </authorList>
    </citation>
    <scope>NUCLEOTIDE SEQUENCE [LARGE SCALE GENOMIC DNA]</scope>
    <source>
        <strain evidence="4">ATCC 43989 / DSM 5975 / JCM 20966 / LMG 6465 / NBRC 14845 / NCIMB 13405 / ORS 571</strain>
    </source>
</reference>
<dbReference type="CAZy" id="GT2">
    <property type="family name" value="Glycosyltransferase Family 2"/>
</dbReference>
<dbReference type="KEGG" id="azc:AZC_1889"/>
<feature type="domain" description="Glycosyltransferase 2-like" evidence="2">
    <location>
        <begin position="50"/>
        <end position="158"/>
    </location>
</feature>
<feature type="region of interest" description="Disordered" evidence="1">
    <location>
        <begin position="336"/>
        <end position="355"/>
    </location>
</feature>
<dbReference type="InterPro" id="IPR029044">
    <property type="entry name" value="Nucleotide-diphossugar_trans"/>
</dbReference>
<dbReference type="GO" id="GO:0016740">
    <property type="term" value="F:transferase activity"/>
    <property type="evidence" value="ECO:0007669"/>
    <property type="project" value="UniProtKB-KW"/>
</dbReference>
<proteinExistence type="predicted"/>
<name>A8I2K2_AZOC5</name>
<dbReference type="InterPro" id="IPR001173">
    <property type="entry name" value="Glyco_trans_2-like"/>
</dbReference>
<protein>
    <submittedName>
        <fullName evidence="3">Glycosyltransferase</fullName>
    </submittedName>
</protein>
<accession>A8I2K2</accession>
<evidence type="ECO:0000313" key="4">
    <source>
        <dbReference type="Proteomes" id="UP000000270"/>
    </source>
</evidence>
<dbReference type="PANTHER" id="PTHR43685">
    <property type="entry name" value="GLYCOSYLTRANSFERASE"/>
    <property type="match status" value="1"/>
</dbReference>
<evidence type="ECO:0000256" key="1">
    <source>
        <dbReference type="SAM" id="MobiDB-lite"/>
    </source>
</evidence>
<organism evidence="3 4">
    <name type="scientific">Azorhizobium caulinodans (strain ATCC 43989 / DSM 5975 / JCM 20966 / LMG 6465 / NBRC 14845 / NCIMB 13405 / ORS 571)</name>
    <dbReference type="NCBI Taxonomy" id="438753"/>
    <lineage>
        <taxon>Bacteria</taxon>
        <taxon>Pseudomonadati</taxon>
        <taxon>Pseudomonadota</taxon>
        <taxon>Alphaproteobacteria</taxon>
        <taxon>Hyphomicrobiales</taxon>
        <taxon>Xanthobacteraceae</taxon>
        <taxon>Azorhizobium</taxon>
    </lineage>
</organism>
<reference evidence="3 4" key="1">
    <citation type="journal article" date="2007" name="Appl. Environ. Microbiol.">
        <title>Rhizobial factors required for stem nodule maturation and maintenance in Sesbania rostrata-Azorhizobium caulinodans ORS571 symbiosis.</title>
        <authorList>
            <person name="Suzuki S."/>
            <person name="Aono T."/>
            <person name="Lee KB."/>
            <person name="Suzuki T."/>
            <person name="Liu CT."/>
            <person name="Miwa H."/>
            <person name="Wakao S."/>
            <person name="Iki T."/>
            <person name="Oyaizu H."/>
        </authorList>
    </citation>
    <scope>NUCLEOTIDE SEQUENCE [LARGE SCALE GENOMIC DNA]</scope>
    <source>
        <strain evidence="4">ATCC 43989 / DSM 5975 / JCM 20966 / LMG 6465 / NBRC 14845 / NCIMB 13405 / ORS 571</strain>
    </source>
</reference>
<gene>
    <name evidence="3" type="ordered locus">AZC_1889</name>
</gene>
<dbReference type="eggNOG" id="COG0463">
    <property type="taxonomic scope" value="Bacteria"/>
</dbReference>
<dbReference type="EMBL" id="AP009384">
    <property type="protein sequence ID" value="BAF87887.1"/>
    <property type="molecule type" value="Genomic_DNA"/>
</dbReference>
<reference evidence="3 4" key="4">
    <citation type="journal article" date="2009" name="Appl. Environ. Microbiol.">
        <title>Comparative genome-wide transcriptional profiling of Azorhizobium caulinodans ORS571 grown under free-living and symbiotic conditions.</title>
        <authorList>
            <person name="Tsukada S."/>
            <person name="Aono T."/>
            <person name="Akiba N."/>
            <person name="Lee KB."/>
            <person name="Liu CT."/>
            <person name="Toyazaki H."/>
            <person name="Oyaizu H."/>
        </authorList>
    </citation>
    <scope>NUCLEOTIDE SEQUENCE [LARGE SCALE GENOMIC DNA]</scope>
    <source>
        <strain evidence="4">ATCC 43989 / DSM 5975 / JCM 20966 / LMG 6465 / NBRC 14845 / NCIMB 13405 / ORS 571</strain>
    </source>
</reference>
<reference evidence="3 4" key="6">
    <citation type="journal article" date="2011" name="Appl. Environ. Microbiol.">
        <title>Involvement of the azorhizobial chromosome partition gene (parA) in the onset of bacteroid differentiation during Sesbania rostrata stem nodule development.</title>
        <authorList>
            <person name="Liu CT."/>
            <person name="Lee KB."/>
            <person name="Wang YS."/>
            <person name="Peng MH."/>
            <person name="Lee KT."/>
            <person name="Suzuki S."/>
            <person name="Suzuki T."/>
            <person name="Oyaizu H."/>
        </authorList>
    </citation>
    <scope>NUCLEOTIDE SEQUENCE [LARGE SCALE GENOMIC DNA]</scope>
    <source>
        <strain evidence="4">ATCC 43989 / DSM 5975 / JCM 20966 / LMG 6465 / NBRC 14845 / NCIMB 13405 / ORS 571</strain>
    </source>
</reference>
<dbReference type="HOGENOM" id="CLU_374562_0_0_5"/>
<dbReference type="AlphaFoldDB" id="A8I2K2"/>
<keyword evidence="4" id="KW-1185">Reference proteome</keyword>
<dbReference type="SUPFAM" id="SSF53448">
    <property type="entry name" value="Nucleotide-diphospho-sugar transferases"/>
    <property type="match status" value="1"/>
</dbReference>
<dbReference type="Proteomes" id="UP000000270">
    <property type="component" value="Chromosome"/>
</dbReference>
<dbReference type="PANTHER" id="PTHR43685:SF2">
    <property type="entry name" value="GLYCOSYLTRANSFERASE 2-LIKE DOMAIN-CONTAINING PROTEIN"/>
    <property type="match status" value="1"/>
</dbReference>